<dbReference type="Gene3D" id="3.40.50.2000">
    <property type="entry name" value="Glycogen Phosphorylase B"/>
    <property type="match status" value="2"/>
</dbReference>
<dbReference type="Pfam" id="PF00534">
    <property type="entry name" value="Glycos_transf_1"/>
    <property type="match status" value="1"/>
</dbReference>
<keyword evidence="4" id="KW-1185">Reference proteome</keyword>
<dbReference type="RefSeq" id="WP_270075500.1">
    <property type="nucleotide sequence ID" value="NZ_CP115174.1"/>
</dbReference>
<evidence type="ECO:0000256" key="1">
    <source>
        <dbReference type="ARBA" id="ARBA00022679"/>
    </source>
</evidence>
<evidence type="ECO:0000313" key="4">
    <source>
        <dbReference type="Proteomes" id="UP001210865"/>
    </source>
</evidence>
<dbReference type="InterPro" id="IPR001296">
    <property type="entry name" value="Glyco_trans_1"/>
</dbReference>
<name>A0ABY7NJ57_9SPHN</name>
<dbReference type="EC" id="2.4.-.-" evidence="3"/>
<dbReference type="EMBL" id="CP115174">
    <property type="protein sequence ID" value="WBO20850.1"/>
    <property type="molecule type" value="Genomic_DNA"/>
</dbReference>
<evidence type="ECO:0000259" key="2">
    <source>
        <dbReference type="Pfam" id="PF00534"/>
    </source>
</evidence>
<accession>A0ABY7NJ57</accession>
<keyword evidence="1 3" id="KW-0808">Transferase</keyword>
<sequence>MLQWRAGNRDAFRRPTTLVIAVDLVLATRPKASTGIERYAVNLFKALRDISPETIAFVDRRSTVLDGPGVISIEGGFKGWALMPFASSYRAAKFDILLCPAFPPSPLALFSKTPVSRIIHDDFPWTRSATLNARGRFLFRDVETRMAPRYRPLFAPTDLMARSLAGILGRDVITIGNAPGLDLDAAPPVGERRPQLVAVGTIEPRKNYEAVLALTTHLPKSWSVAVVGRKGWGDVATDWDRRLDEKVGSLTWHGHASDADLLALYRTSSCFISMSLAEGFNMPLVEAGSLGLPIVCSDIVIHRTVAPPWAHFAPLTISPEHLSDIVLQASSALPAAADVAAYRQRFSWKAIAHKLERDIADD</sequence>
<dbReference type="GO" id="GO:0016757">
    <property type="term" value="F:glycosyltransferase activity"/>
    <property type="evidence" value="ECO:0007669"/>
    <property type="project" value="UniProtKB-KW"/>
</dbReference>
<organism evidence="3 4">
    <name type="scientific">Sphingomonas abietis</name>
    <dbReference type="NCBI Taxonomy" id="3012344"/>
    <lineage>
        <taxon>Bacteria</taxon>
        <taxon>Pseudomonadati</taxon>
        <taxon>Pseudomonadota</taxon>
        <taxon>Alphaproteobacteria</taxon>
        <taxon>Sphingomonadales</taxon>
        <taxon>Sphingomonadaceae</taxon>
        <taxon>Sphingomonas</taxon>
    </lineage>
</organism>
<keyword evidence="3" id="KW-0328">Glycosyltransferase</keyword>
<protein>
    <submittedName>
        <fullName evidence="3">Glycosyltransferase</fullName>
        <ecNumber evidence="3">2.4.-.-</ecNumber>
    </submittedName>
</protein>
<dbReference type="PANTHER" id="PTHR46401">
    <property type="entry name" value="GLYCOSYLTRANSFERASE WBBK-RELATED"/>
    <property type="match status" value="1"/>
</dbReference>
<reference evidence="3 4" key="1">
    <citation type="submission" date="2022-12" db="EMBL/GenBank/DDBJ databases">
        <title>Sphingomonas abieness sp. nov., an endophytic bacterium isolated from Abies koreana.</title>
        <authorList>
            <person name="Jiang L."/>
            <person name="Lee J."/>
        </authorList>
    </citation>
    <scope>NUCLEOTIDE SEQUENCE [LARGE SCALE GENOMIC DNA]</scope>
    <source>
        <strain evidence="4">PAMB 00755</strain>
    </source>
</reference>
<dbReference type="SUPFAM" id="SSF53756">
    <property type="entry name" value="UDP-Glycosyltransferase/glycogen phosphorylase"/>
    <property type="match status" value="1"/>
</dbReference>
<dbReference type="PANTHER" id="PTHR46401:SF2">
    <property type="entry name" value="GLYCOSYLTRANSFERASE WBBK-RELATED"/>
    <property type="match status" value="1"/>
</dbReference>
<feature type="domain" description="Glycosyl transferase family 1" evidence="2">
    <location>
        <begin position="189"/>
        <end position="305"/>
    </location>
</feature>
<dbReference type="Proteomes" id="UP001210865">
    <property type="component" value="Chromosome"/>
</dbReference>
<gene>
    <name evidence="3" type="ORF">PBT88_11565</name>
</gene>
<proteinExistence type="predicted"/>
<evidence type="ECO:0000313" key="3">
    <source>
        <dbReference type="EMBL" id="WBO20850.1"/>
    </source>
</evidence>